<dbReference type="InterPro" id="IPR007183">
    <property type="entry name" value="UPF0280"/>
</dbReference>
<sequence>MDAVGSVHRFYREHHRPGPGHAFHVQVEQTDLWVRADADLSRQTHDLVLTFRRQILQYGRTFPDFLTSLMPLPEDPLAPEIVRRMLRAGLQVGVGPMAAVAGAIAQAVAEGLLPWTTSVIVENGGDCYAVAQEALVVAVYPGKNSPFRDRLALKLAAEDLPMAVCTSSGSLGHSLSFGRADAATVLSKDAALADACATALGNRIQHPDDLEPALTWIQSIPGVLGALAIMHDRLAAWGHIALTSP</sequence>
<dbReference type="AlphaFoldDB" id="A0A3N1UQY2"/>
<gene>
    <name evidence="1" type="ORF">EDC27_2387</name>
</gene>
<keyword evidence="2" id="KW-1185">Reference proteome</keyword>
<dbReference type="Proteomes" id="UP000276223">
    <property type="component" value="Unassembled WGS sequence"/>
</dbReference>
<evidence type="ECO:0000313" key="1">
    <source>
        <dbReference type="EMBL" id="ROQ91110.1"/>
    </source>
</evidence>
<dbReference type="Gene3D" id="3.10.520.10">
    <property type="entry name" value="ApbE-like domains"/>
    <property type="match status" value="1"/>
</dbReference>
<dbReference type="InterPro" id="IPR003374">
    <property type="entry name" value="ApbE-like_sf"/>
</dbReference>
<accession>A0A3N1UQY2</accession>
<organism evidence="1 2">
    <name type="scientific">Desulfosoma caldarium</name>
    <dbReference type="NCBI Taxonomy" id="610254"/>
    <lineage>
        <taxon>Bacteria</taxon>
        <taxon>Pseudomonadati</taxon>
        <taxon>Thermodesulfobacteriota</taxon>
        <taxon>Syntrophobacteria</taxon>
        <taxon>Syntrophobacterales</taxon>
        <taxon>Syntrophobacteraceae</taxon>
        <taxon>Desulfosoma</taxon>
    </lineage>
</organism>
<dbReference type="OrthoDB" id="9787842at2"/>
<dbReference type="RefSeq" id="WP_123290830.1">
    <property type="nucleotide sequence ID" value="NZ_RJVA01000013.1"/>
</dbReference>
<evidence type="ECO:0000313" key="2">
    <source>
        <dbReference type="Proteomes" id="UP000276223"/>
    </source>
</evidence>
<comment type="caution">
    <text evidence="1">The sequence shown here is derived from an EMBL/GenBank/DDBJ whole genome shotgun (WGS) entry which is preliminary data.</text>
</comment>
<dbReference type="SUPFAM" id="SSF143631">
    <property type="entry name" value="ApbE-like"/>
    <property type="match status" value="1"/>
</dbReference>
<reference evidence="1 2" key="1">
    <citation type="submission" date="2018-11" db="EMBL/GenBank/DDBJ databases">
        <title>Genomic Encyclopedia of Type Strains, Phase IV (KMG-IV): sequencing the most valuable type-strain genomes for metagenomic binning, comparative biology and taxonomic classification.</title>
        <authorList>
            <person name="Goeker M."/>
        </authorList>
    </citation>
    <scope>NUCLEOTIDE SEQUENCE [LARGE SCALE GENOMIC DNA]</scope>
    <source>
        <strain evidence="1 2">DSM 22027</strain>
    </source>
</reference>
<protein>
    <submittedName>
        <fullName evidence="1">Uncharacterized protein</fullName>
    </submittedName>
</protein>
<name>A0A3N1UQY2_9BACT</name>
<proteinExistence type="predicted"/>
<dbReference type="PIRSF" id="PIRSF006421">
    <property type="entry name" value="UCP006421"/>
    <property type="match status" value="1"/>
</dbReference>
<dbReference type="EMBL" id="RJVA01000013">
    <property type="protein sequence ID" value="ROQ91110.1"/>
    <property type="molecule type" value="Genomic_DNA"/>
</dbReference>